<dbReference type="Proteomes" id="UP000624183">
    <property type="component" value="Unassembled WGS sequence"/>
</dbReference>
<evidence type="ECO:0000313" key="2">
    <source>
        <dbReference type="EMBL" id="GGZ66352.1"/>
    </source>
</evidence>
<dbReference type="Gene3D" id="3.30.200.20">
    <property type="entry name" value="Phosphorylase Kinase, domain 1"/>
    <property type="match status" value="1"/>
</dbReference>
<dbReference type="InterPro" id="IPR002575">
    <property type="entry name" value="Aminoglycoside_PTrfase"/>
</dbReference>
<evidence type="ECO:0000313" key="3">
    <source>
        <dbReference type="Proteomes" id="UP000624183"/>
    </source>
</evidence>
<feature type="domain" description="Aminoglycoside phosphotransferase" evidence="1">
    <location>
        <begin position="82"/>
        <end position="306"/>
    </location>
</feature>
<comment type="caution">
    <text evidence="2">The sequence shown here is derived from an EMBL/GenBank/DDBJ whole genome shotgun (WGS) entry which is preliminary data.</text>
</comment>
<dbReference type="InterPro" id="IPR011009">
    <property type="entry name" value="Kinase-like_dom_sf"/>
</dbReference>
<dbReference type="PANTHER" id="PTHR21310:SF42">
    <property type="entry name" value="BIFUNCTIONAL AAC_APH"/>
    <property type="match status" value="1"/>
</dbReference>
<organism evidence="2 3">
    <name type="scientific">Streptomyces rubiginosohelvolus</name>
    <dbReference type="NCBI Taxonomy" id="67362"/>
    <lineage>
        <taxon>Bacteria</taxon>
        <taxon>Bacillati</taxon>
        <taxon>Actinomycetota</taxon>
        <taxon>Actinomycetes</taxon>
        <taxon>Kitasatosporales</taxon>
        <taxon>Streptomycetaceae</taxon>
        <taxon>Streptomyces</taxon>
    </lineage>
</organism>
<dbReference type="CDD" id="cd05155">
    <property type="entry name" value="APH_ChoK_like_1"/>
    <property type="match status" value="1"/>
</dbReference>
<keyword evidence="3" id="KW-1185">Reference proteome</keyword>
<proteinExistence type="predicted"/>
<dbReference type="EMBL" id="BMUW01000009">
    <property type="protein sequence ID" value="GGZ66352.1"/>
    <property type="molecule type" value="Genomic_DNA"/>
</dbReference>
<dbReference type="SUPFAM" id="SSF56112">
    <property type="entry name" value="Protein kinase-like (PK-like)"/>
    <property type="match status" value="1"/>
</dbReference>
<sequence>MHTSWPQILSYGYVAPHRFSDEVWRPAERRRGDDNGAEQAETLCGPGPTWFDHRMIIEPTLVRGLIAAQFPHWADLPVEAVAASGTANAIYRLGADMAVRLPRTAGSAADVATEHRWLPRLAEQLPFPVPLPLAQGAPDKVFPRPWSVCTWLDGTNPSPGDACSSSDLLAADLAEFVLALRRIAPEDAPPAYRSEPLASRDQATREALAAVAGIVDAEAVAAAWKESLCAPPFTATPVWVHGDLQPGNVLVADGRLTAVIDFGCTGLADPAVDLIAAWYLLTAGARETFREAIAADDAMWTRGRGWALSIALLELAHYRETNPVMARIAAQVIGEIVEEGQGKAAR</sequence>
<dbReference type="Pfam" id="PF01636">
    <property type="entry name" value="APH"/>
    <property type="match status" value="1"/>
</dbReference>
<protein>
    <submittedName>
        <fullName evidence="2">Phosphotransferase</fullName>
    </submittedName>
</protein>
<dbReference type="InterPro" id="IPR051678">
    <property type="entry name" value="AGP_Transferase"/>
</dbReference>
<reference evidence="3" key="1">
    <citation type="journal article" date="2019" name="Int. J. Syst. Evol. Microbiol.">
        <title>The Global Catalogue of Microorganisms (GCM) 10K type strain sequencing project: providing services to taxonomists for standard genome sequencing and annotation.</title>
        <authorList>
            <consortium name="The Broad Institute Genomics Platform"/>
            <consortium name="The Broad Institute Genome Sequencing Center for Infectious Disease"/>
            <person name="Wu L."/>
            <person name="Ma J."/>
        </authorList>
    </citation>
    <scope>NUCLEOTIDE SEQUENCE [LARGE SCALE GENOMIC DNA]</scope>
    <source>
        <strain evidence="3">JCM 4602</strain>
    </source>
</reference>
<gene>
    <name evidence="2" type="ORF">GCM10010328_46670</name>
</gene>
<accession>A0ABQ3C9C9</accession>
<dbReference type="PANTHER" id="PTHR21310">
    <property type="entry name" value="AMINOGLYCOSIDE PHOSPHOTRANSFERASE-RELATED-RELATED"/>
    <property type="match status" value="1"/>
</dbReference>
<evidence type="ECO:0000259" key="1">
    <source>
        <dbReference type="Pfam" id="PF01636"/>
    </source>
</evidence>
<dbReference type="Gene3D" id="3.90.1200.10">
    <property type="match status" value="1"/>
</dbReference>
<name>A0ABQ3C9C9_9ACTN</name>